<feature type="transmembrane region" description="Helical" evidence="1">
    <location>
        <begin position="55"/>
        <end position="78"/>
    </location>
</feature>
<name>A0A068NX48_FIMGI</name>
<gene>
    <name evidence="3" type="ORF">OP10G_4695</name>
</gene>
<evidence type="ECO:0000256" key="1">
    <source>
        <dbReference type="SAM" id="Phobius"/>
    </source>
</evidence>
<dbReference type="SUPFAM" id="SSF48317">
    <property type="entry name" value="Acid phosphatase/Vanadium-dependent haloperoxidase"/>
    <property type="match status" value="1"/>
</dbReference>
<feature type="transmembrane region" description="Helical" evidence="1">
    <location>
        <begin position="126"/>
        <end position="147"/>
    </location>
</feature>
<dbReference type="PANTHER" id="PTHR14969">
    <property type="entry name" value="SPHINGOSINE-1-PHOSPHATE PHOSPHOHYDROLASE"/>
    <property type="match status" value="1"/>
</dbReference>
<organism evidence="3 4">
    <name type="scientific">Fimbriimonas ginsengisoli Gsoil 348</name>
    <dbReference type="NCBI Taxonomy" id="661478"/>
    <lineage>
        <taxon>Bacteria</taxon>
        <taxon>Bacillati</taxon>
        <taxon>Armatimonadota</taxon>
        <taxon>Fimbriimonadia</taxon>
        <taxon>Fimbriimonadales</taxon>
        <taxon>Fimbriimonadaceae</taxon>
        <taxon>Fimbriimonas</taxon>
    </lineage>
</organism>
<dbReference type="PANTHER" id="PTHR14969:SF13">
    <property type="entry name" value="AT30094P"/>
    <property type="match status" value="1"/>
</dbReference>
<dbReference type="Proteomes" id="UP000027982">
    <property type="component" value="Chromosome"/>
</dbReference>
<keyword evidence="1" id="KW-1133">Transmembrane helix</keyword>
<proteinExistence type="predicted"/>
<dbReference type="eggNOG" id="COG0671">
    <property type="taxonomic scope" value="Bacteria"/>
</dbReference>
<dbReference type="Gene3D" id="1.20.144.10">
    <property type="entry name" value="Phosphatidic acid phosphatase type 2/haloperoxidase"/>
    <property type="match status" value="1"/>
</dbReference>
<dbReference type="EMBL" id="CP007139">
    <property type="protein sequence ID" value="AIE88063.1"/>
    <property type="molecule type" value="Genomic_DNA"/>
</dbReference>
<dbReference type="SMART" id="SM00014">
    <property type="entry name" value="acidPPc"/>
    <property type="match status" value="1"/>
</dbReference>
<dbReference type="InterPro" id="IPR036938">
    <property type="entry name" value="PAP2/HPO_sf"/>
</dbReference>
<accession>A0A068NX48</accession>
<evidence type="ECO:0000313" key="4">
    <source>
        <dbReference type="Proteomes" id="UP000027982"/>
    </source>
</evidence>
<dbReference type="HOGENOM" id="CLU_072573_3_3_0"/>
<dbReference type="AlphaFoldDB" id="A0A068NX48"/>
<sequence length="232" mass="24966">MRYRTRAAILAMVTLLAIFVAVAIGLRTSLLAHVDLWFTKEAQERSGVAMRMTMITISSFGNSITLIVVALATSLFLASRKLKQAAAFAFASLIGLPIDFGLKAIFARPRPGQDLVSILLPASGYSFPSGHALGSTVVYGFLAFLSWVHLKEYKARKPVTVIFAILPLLISLSRVYVGAHWLSDVVAGVTLGLIVVILMALTYQKWAKAARPVEPTAGPLDPNASDSSSYNA</sequence>
<keyword evidence="4" id="KW-1185">Reference proteome</keyword>
<feature type="domain" description="Phosphatidic acid phosphatase type 2/haloperoxidase" evidence="2">
    <location>
        <begin position="85"/>
        <end position="200"/>
    </location>
</feature>
<feature type="transmembrane region" description="Helical" evidence="1">
    <location>
        <begin position="185"/>
        <end position="203"/>
    </location>
</feature>
<protein>
    <submittedName>
        <fullName evidence="3">Phosphoesterase</fullName>
    </submittedName>
</protein>
<reference evidence="3 4" key="1">
    <citation type="journal article" date="2014" name="PLoS ONE">
        <title>The first complete genome sequence of the class fimbriimonadia in the phylum armatimonadetes.</title>
        <authorList>
            <person name="Hu Z.Y."/>
            <person name="Wang Y.Z."/>
            <person name="Im W.T."/>
            <person name="Wang S.Y."/>
            <person name="Zhao G.P."/>
            <person name="Zheng H.J."/>
            <person name="Quan Z.X."/>
        </authorList>
    </citation>
    <scope>NUCLEOTIDE SEQUENCE [LARGE SCALE GENOMIC DNA]</scope>
    <source>
        <strain evidence="3">Gsoil 348</strain>
    </source>
</reference>
<evidence type="ECO:0000259" key="2">
    <source>
        <dbReference type="SMART" id="SM00014"/>
    </source>
</evidence>
<keyword evidence="1" id="KW-0472">Membrane</keyword>
<dbReference type="CDD" id="cd03392">
    <property type="entry name" value="PAP2_like_2"/>
    <property type="match status" value="1"/>
</dbReference>
<dbReference type="InterPro" id="IPR000326">
    <property type="entry name" value="PAP2/HPO"/>
</dbReference>
<feature type="transmembrane region" description="Helical" evidence="1">
    <location>
        <begin position="159"/>
        <end position="179"/>
    </location>
</feature>
<dbReference type="Pfam" id="PF01569">
    <property type="entry name" value="PAP2"/>
    <property type="match status" value="1"/>
</dbReference>
<evidence type="ECO:0000313" key="3">
    <source>
        <dbReference type="EMBL" id="AIE88063.1"/>
    </source>
</evidence>
<dbReference type="KEGG" id="fgi:OP10G_4695"/>
<keyword evidence="1" id="KW-0812">Transmembrane</keyword>
<feature type="transmembrane region" description="Helical" evidence="1">
    <location>
        <begin position="85"/>
        <end position="106"/>
    </location>
</feature>
<dbReference type="STRING" id="661478.OP10G_4695"/>